<dbReference type="Gene3D" id="1.10.750.10">
    <property type="entry name" value="von Hippel-Lindau disease tumour suppressor, alpha domain"/>
    <property type="match status" value="1"/>
</dbReference>
<evidence type="ECO:0000256" key="1">
    <source>
        <dbReference type="ARBA" id="ARBA00010057"/>
    </source>
</evidence>
<comment type="similarity">
    <text evidence="1">Belongs to the VHL family.</text>
</comment>
<feature type="domain" description="von Hippel-Lindau disease tumour suppressor beta" evidence="2">
    <location>
        <begin position="47"/>
        <end position="123"/>
    </location>
</feature>
<dbReference type="Pfam" id="PF01847">
    <property type="entry name" value="VHL"/>
    <property type="match status" value="1"/>
</dbReference>
<dbReference type="InterPro" id="IPR024053">
    <property type="entry name" value="VHL_beta_dom"/>
</dbReference>
<dbReference type="InterPro" id="IPR022772">
    <property type="entry name" value="VHL_tumour_suppress_b/a_dom"/>
</dbReference>
<reference evidence="3" key="1">
    <citation type="journal article" date="2018" name="Genome Res.">
        <title>The genomic architecture and molecular evolution of ant odorant receptors.</title>
        <authorList>
            <person name="McKenzie S.K."/>
            <person name="Kronauer D.J.C."/>
        </authorList>
    </citation>
    <scope>NUCLEOTIDE SEQUENCE [LARGE SCALE GENOMIC DNA]</scope>
    <source>
        <strain evidence="3">Clonal line C1</strain>
    </source>
</reference>
<protein>
    <recommendedName>
        <fullName evidence="2">von Hippel-Lindau disease tumour suppressor beta domain-containing protein</fullName>
    </recommendedName>
</protein>
<dbReference type="CDD" id="cd05468">
    <property type="entry name" value="pVHL"/>
    <property type="match status" value="1"/>
</dbReference>
<dbReference type="Gene3D" id="2.60.40.780">
    <property type="entry name" value="von Hippel-Lindau disease tumour suppressor, beta domain"/>
    <property type="match status" value="1"/>
</dbReference>
<dbReference type="SUPFAM" id="SSF49468">
    <property type="entry name" value="VHL"/>
    <property type="match status" value="1"/>
</dbReference>
<accession>A0A3L8DI95</accession>
<comment type="caution">
    <text evidence="3">The sequence shown here is derived from an EMBL/GenBank/DDBJ whole genome shotgun (WGS) entry which is preliminary data.</text>
</comment>
<dbReference type="Proteomes" id="UP000279307">
    <property type="component" value="Chromosome 7"/>
</dbReference>
<name>A0A3L8DI95_OOCBI</name>
<dbReference type="InterPro" id="IPR037140">
    <property type="entry name" value="VHL_beta_dom_sf"/>
</dbReference>
<evidence type="ECO:0000259" key="2">
    <source>
        <dbReference type="Pfam" id="PF01847"/>
    </source>
</evidence>
<dbReference type="EMBL" id="QOIP01000007">
    <property type="protein sequence ID" value="RLU20137.1"/>
    <property type="molecule type" value="Genomic_DNA"/>
</dbReference>
<dbReference type="OrthoDB" id="413400at2759"/>
<dbReference type="InterPro" id="IPR037139">
    <property type="entry name" value="VHL_alpha_dom_sf"/>
</dbReference>
<dbReference type="InterPro" id="IPR036208">
    <property type="entry name" value="VHL_sf"/>
</dbReference>
<gene>
    <name evidence="3" type="ORF">DMN91_006743</name>
</gene>
<evidence type="ECO:0000313" key="3">
    <source>
        <dbReference type="EMBL" id="RLU20137.1"/>
    </source>
</evidence>
<dbReference type="FunFam" id="2.60.40.780:FF:000001">
    <property type="entry name" value="von Hippel-Lindau disease tumor suppressor"/>
    <property type="match status" value="1"/>
</dbReference>
<proteinExistence type="inferred from homology"/>
<dbReference type="AlphaFoldDB" id="A0A3L8DI95"/>
<reference evidence="3" key="2">
    <citation type="submission" date="2018-07" db="EMBL/GenBank/DDBJ databases">
        <authorList>
            <person name="Mckenzie S.K."/>
            <person name="Kronauer D.J.C."/>
        </authorList>
    </citation>
    <scope>NUCLEOTIDE SEQUENCE</scope>
    <source>
        <strain evidence="3">Clonal line C1</strain>
    </source>
</reference>
<sequence>MNIGLSSFSKRGKEERFVKARNSITEIRRRGGQKYLKMGESQQPELIRSINSQDECFVRFINTTPHCLTLYWIDYQGNPVSYGDLPGGNYREINTFATHPWIFVNKETHDRYLVNKRDVFFPEPWFVTYLNRPREEMPQRIERTNVYVVLPLFTLQELSITVIKKCLAYDSQAFLLDIPQCLQVKLFTAMPRRTK</sequence>
<organism evidence="3">
    <name type="scientific">Ooceraea biroi</name>
    <name type="common">Clonal raider ant</name>
    <name type="synonym">Cerapachys biroi</name>
    <dbReference type="NCBI Taxonomy" id="2015173"/>
    <lineage>
        <taxon>Eukaryota</taxon>
        <taxon>Metazoa</taxon>
        <taxon>Ecdysozoa</taxon>
        <taxon>Arthropoda</taxon>
        <taxon>Hexapoda</taxon>
        <taxon>Insecta</taxon>
        <taxon>Pterygota</taxon>
        <taxon>Neoptera</taxon>
        <taxon>Endopterygota</taxon>
        <taxon>Hymenoptera</taxon>
        <taxon>Apocrita</taxon>
        <taxon>Aculeata</taxon>
        <taxon>Formicoidea</taxon>
        <taxon>Formicidae</taxon>
        <taxon>Dorylinae</taxon>
        <taxon>Ooceraea</taxon>
    </lineage>
</organism>